<evidence type="ECO:0000313" key="1">
    <source>
        <dbReference type="EMBL" id="KRX90897.1"/>
    </source>
</evidence>
<name>A0A0V0XSB8_TRIPS</name>
<accession>A0A0V0XSB8</accession>
<dbReference type="AlphaFoldDB" id="A0A0V0XSB8"/>
<reference evidence="1 2" key="1">
    <citation type="submission" date="2015-01" db="EMBL/GenBank/DDBJ databases">
        <title>Evolution of Trichinella species and genotypes.</title>
        <authorList>
            <person name="Korhonen P.K."/>
            <person name="Edoardo P."/>
            <person name="Giuseppe L.R."/>
            <person name="Gasser R.B."/>
        </authorList>
    </citation>
    <scope>NUCLEOTIDE SEQUENCE [LARGE SCALE GENOMIC DNA]</scope>
    <source>
        <strain evidence="1">ISS141</strain>
    </source>
</reference>
<proteinExistence type="predicted"/>
<comment type="caution">
    <text evidence="1">The sequence shown here is derived from an EMBL/GenBank/DDBJ whole genome shotgun (WGS) entry which is preliminary data.</text>
</comment>
<dbReference type="Proteomes" id="UP000054815">
    <property type="component" value="Unassembled WGS sequence"/>
</dbReference>
<evidence type="ECO:0000313" key="2">
    <source>
        <dbReference type="Proteomes" id="UP000054815"/>
    </source>
</evidence>
<gene>
    <name evidence="1" type="ORF">T4E_90</name>
</gene>
<protein>
    <submittedName>
        <fullName evidence="1">Uncharacterized protein</fullName>
    </submittedName>
</protein>
<organism evidence="1 2">
    <name type="scientific">Trichinella pseudospiralis</name>
    <name type="common">Parasitic roundworm</name>
    <dbReference type="NCBI Taxonomy" id="6337"/>
    <lineage>
        <taxon>Eukaryota</taxon>
        <taxon>Metazoa</taxon>
        <taxon>Ecdysozoa</taxon>
        <taxon>Nematoda</taxon>
        <taxon>Enoplea</taxon>
        <taxon>Dorylaimia</taxon>
        <taxon>Trichinellida</taxon>
        <taxon>Trichinellidae</taxon>
        <taxon>Trichinella</taxon>
    </lineage>
</organism>
<dbReference type="EMBL" id="JYDU01000152">
    <property type="protein sequence ID" value="KRX90897.1"/>
    <property type="molecule type" value="Genomic_DNA"/>
</dbReference>
<sequence>MDHLISSGRKNYDLGPAVHTAENLCAIAFWQFTVIDNLAKQISCTGQASWDSSLLNSDLNQCLDSVLVIYRSTVHLAKRGVCLLQKPFNLSRFYDSKGKMGKNYKGKFELELYRATV</sequence>